<proteinExistence type="predicted"/>
<keyword evidence="2" id="KW-1185">Reference proteome</keyword>
<accession>A0ACC2BAC8</accession>
<gene>
    <name evidence="1" type="ORF">O6H91_16G018700</name>
</gene>
<name>A0ACC2BAC8_DIPCM</name>
<sequence length="677" mass="74030">MLFGPIPSSFEALQNLKVLELASNNLSGEIPSTLGSCISLQILDLSNQRISGNIPQSLTGLLNLEVLSLGNNDIEGPIPSNFIELKNLKVINCSGNMLSGSLPLNLGNLQNLRTLSLSSNLISGGIPFEIGNCSNLIILELKHNLLEGFIPPQLSTLFKLRILDLGHNRFFGSIPETIMHCRQLTNVDLGNNQLSGQIPPTLDKLSELVQLNLMGNHLTGSIPSSLGHLIHLKILDLSKNSLTGAIPASLGNLEDLRDFNVSGNKLNGLVPPALGAHFNSTAFGDNPSLCGGPLNLMCPNSNKEGHIERNIIIGVSVAAGVLAALLASVIIFSLVKFVRKDKKPIIGGREMLPTEEQLIMFQYPVYYACILEATGHYDEEHVLSRTRYDITFKACLQDGTMLSVRRFSDGVVDEIAFRAGAEILAGVKHKNLHVLRGYYIHEDVKLLIYDYMPNGNLAALLQEAAHQDGHVLNWPMRHLIALGISRGLAFLHTQCEPYIVHGDVKPGNIQFDADFEAHLSDFCMERLFLIPLEPPSSSLQVGSFGYVASEAYLTGQPTTEGDVYSFGIVLLELLTGRGPVMFTQDEDIVKWVKRQLQSEQVSELFDPSFLELDPESSEWEEFLLAVKVALLCTSPDPMDRPSMTEVVLMLEGCRGGMDVPNFSSDPRANASGEEVFS</sequence>
<evidence type="ECO:0000313" key="2">
    <source>
        <dbReference type="Proteomes" id="UP001162992"/>
    </source>
</evidence>
<evidence type="ECO:0000313" key="1">
    <source>
        <dbReference type="EMBL" id="KAJ7526690.1"/>
    </source>
</evidence>
<dbReference type="Proteomes" id="UP001162992">
    <property type="component" value="Chromosome 16"/>
</dbReference>
<comment type="caution">
    <text evidence="1">The sequence shown here is derived from an EMBL/GenBank/DDBJ whole genome shotgun (WGS) entry which is preliminary data.</text>
</comment>
<protein>
    <submittedName>
        <fullName evidence="1">Uncharacterized protein</fullName>
    </submittedName>
</protein>
<organism evidence="1 2">
    <name type="scientific">Diphasiastrum complanatum</name>
    <name type="common">Issler's clubmoss</name>
    <name type="synonym">Lycopodium complanatum</name>
    <dbReference type="NCBI Taxonomy" id="34168"/>
    <lineage>
        <taxon>Eukaryota</taxon>
        <taxon>Viridiplantae</taxon>
        <taxon>Streptophyta</taxon>
        <taxon>Embryophyta</taxon>
        <taxon>Tracheophyta</taxon>
        <taxon>Lycopodiopsida</taxon>
        <taxon>Lycopodiales</taxon>
        <taxon>Lycopodiaceae</taxon>
        <taxon>Lycopodioideae</taxon>
        <taxon>Diphasiastrum</taxon>
    </lineage>
</organism>
<reference evidence="2" key="1">
    <citation type="journal article" date="2024" name="Proc. Natl. Acad. Sci. U.S.A.">
        <title>Extraordinary preservation of gene collinearity over three hundred million years revealed in homosporous lycophytes.</title>
        <authorList>
            <person name="Li C."/>
            <person name="Wickell D."/>
            <person name="Kuo L.Y."/>
            <person name="Chen X."/>
            <person name="Nie B."/>
            <person name="Liao X."/>
            <person name="Peng D."/>
            <person name="Ji J."/>
            <person name="Jenkins J."/>
            <person name="Williams M."/>
            <person name="Shu S."/>
            <person name="Plott C."/>
            <person name="Barry K."/>
            <person name="Rajasekar S."/>
            <person name="Grimwood J."/>
            <person name="Han X."/>
            <person name="Sun S."/>
            <person name="Hou Z."/>
            <person name="He W."/>
            <person name="Dai G."/>
            <person name="Sun C."/>
            <person name="Schmutz J."/>
            <person name="Leebens-Mack J.H."/>
            <person name="Li F.W."/>
            <person name="Wang L."/>
        </authorList>
    </citation>
    <scope>NUCLEOTIDE SEQUENCE [LARGE SCALE GENOMIC DNA]</scope>
    <source>
        <strain evidence="2">cv. PW_Plant_1</strain>
    </source>
</reference>
<dbReference type="EMBL" id="CM055107">
    <property type="protein sequence ID" value="KAJ7526690.1"/>
    <property type="molecule type" value="Genomic_DNA"/>
</dbReference>